<proteinExistence type="predicted"/>
<dbReference type="EMBL" id="JANPWB010000005">
    <property type="protein sequence ID" value="KAJ1183903.1"/>
    <property type="molecule type" value="Genomic_DNA"/>
</dbReference>
<reference evidence="2" key="1">
    <citation type="journal article" date="2022" name="bioRxiv">
        <title>Sequencing and chromosome-scale assembly of the giantPleurodeles waltlgenome.</title>
        <authorList>
            <person name="Brown T."/>
            <person name="Elewa A."/>
            <person name="Iarovenko S."/>
            <person name="Subramanian E."/>
            <person name="Araus A.J."/>
            <person name="Petzold A."/>
            <person name="Susuki M."/>
            <person name="Suzuki K.-i.T."/>
            <person name="Hayashi T."/>
            <person name="Toyoda A."/>
            <person name="Oliveira C."/>
            <person name="Osipova E."/>
            <person name="Leigh N.D."/>
            <person name="Simon A."/>
            <person name="Yun M.H."/>
        </authorList>
    </citation>
    <scope>NUCLEOTIDE SEQUENCE</scope>
    <source>
        <strain evidence="2">20211129_DDA</strain>
        <tissue evidence="2">Liver</tissue>
    </source>
</reference>
<dbReference type="Proteomes" id="UP001066276">
    <property type="component" value="Chromosome 3_1"/>
</dbReference>
<organism evidence="2 3">
    <name type="scientific">Pleurodeles waltl</name>
    <name type="common">Iberian ribbed newt</name>
    <dbReference type="NCBI Taxonomy" id="8319"/>
    <lineage>
        <taxon>Eukaryota</taxon>
        <taxon>Metazoa</taxon>
        <taxon>Chordata</taxon>
        <taxon>Craniata</taxon>
        <taxon>Vertebrata</taxon>
        <taxon>Euteleostomi</taxon>
        <taxon>Amphibia</taxon>
        <taxon>Batrachia</taxon>
        <taxon>Caudata</taxon>
        <taxon>Salamandroidea</taxon>
        <taxon>Salamandridae</taxon>
        <taxon>Pleurodelinae</taxon>
        <taxon>Pleurodeles</taxon>
    </lineage>
</organism>
<accession>A0AAV7U4R9</accession>
<comment type="caution">
    <text evidence="2">The sequence shown here is derived from an EMBL/GenBank/DDBJ whole genome shotgun (WGS) entry which is preliminary data.</text>
</comment>
<evidence type="ECO:0000313" key="2">
    <source>
        <dbReference type="EMBL" id="KAJ1183903.1"/>
    </source>
</evidence>
<protein>
    <submittedName>
        <fullName evidence="2">Uncharacterized protein</fullName>
    </submittedName>
</protein>
<name>A0AAV7U4R9_PLEWA</name>
<keyword evidence="1" id="KW-0175">Coiled coil</keyword>
<feature type="coiled-coil region" evidence="1">
    <location>
        <begin position="93"/>
        <end position="120"/>
    </location>
</feature>
<evidence type="ECO:0000256" key="1">
    <source>
        <dbReference type="SAM" id="Coils"/>
    </source>
</evidence>
<keyword evidence="3" id="KW-1185">Reference proteome</keyword>
<evidence type="ECO:0000313" key="3">
    <source>
        <dbReference type="Proteomes" id="UP001066276"/>
    </source>
</evidence>
<sequence length="134" mass="14691">MIWCRGPAAQQIGWELQKWSPAAYISHWTSPRLQEADMEMSSGKQSGKSAGKPARQLLFTEALFHSHPMANAQGSSLLGLPETVTDQAPEGTMERILREITAARRRLEGMDSNISALTAETKSICLDIAGFKTC</sequence>
<gene>
    <name evidence="2" type="ORF">NDU88_000713</name>
</gene>
<dbReference type="AlphaFoldDB" id="A0AAV7U4R9"/>